<dbReference type="SUPFAM" id="SSF103473">
    <property type="entry name" value="MFS general substrate transporter"/>
    <property type="match status" value="1"/>
</dbReference>
<evidence type="ECO:0000256" key="4">
    <source>
        <dbReference type="ARBA" id="ARBA00023136"/>
    </source>
</evidence>
<evidence type="ECO:0000256" key="3">
    <source>
        <dbReference type="ARBA" id="ARBA00022989"/>
    </source>
</evidence>
<feature type="domain" description="Major facilitator superfamily (MFS) profile" evidence="6">
    <location>
        <begin position="73"/>
        <end position="578"/>
    </location>
</feature>
<keyword evidence="8" id="KW-1185">Reference proteome</keyword>
<dbReference type="GeneID" id="81598169"/>
<proteinExistence type="predicted"/>
<dbReference type="InterPro" id="IPR011701">
    <property type="entry name" value="MFS"/>
</dbReference>
<organism evidence="7 8">
    <name type="scientific">Penicillium daleae</name>
    <dbReference type="NCBI Taxonomy" id="63821"/>
    <lineage>
        <taxon>Eukaryota</taxon>
        <taxon>Fungi</taxon>
        <taxon>Dikarya</taxon>
        <taxon>Ascomycota</taxon>
        <taxon>Pezizomycotina</taxon>
        <taxon>Eurotiomycetes</taxon>
        <taxon>Eurotiomycetidae</taxon>
        <taxon>Eurotiales</taxon>
        <taxon>Aspergillaceae</taxon>
        <taxon>Penicillium</taxon>
    </lineage>
</organism>
<keyword evidence="2 5" id="KW-0812">Transmembrane</keyword>
<evidence type="ECO:0000313" key="7">
    <source>
        <dbReference type="EMBL" id="KAJ5453588.1"/>
    </source>
</evidence>
<feature type="transmembrane region" description="Helical" evidence="5">
    <location>
        <begin position="410"/>
        <end position="431"/>
    </location>
</feature>
<reference evidence="7" key="1">
    <citation type="submission" date="2022-12" db="EMBL/GenBank/DDBJ databases">
        <authorList>
            <person name="Petersen C."/>
        </authorList>
    </citation>
    <scope>NUCLEOTIDE SEQUENCE</scope>
    <source>
        <strain evidence="7">IBT 16125</strain>
    </source>
</reference>
<feature type="transmembrane region" description="Helical" evidence="5">
    <location>
        <begin position="108"/>
        <end position="127"/>
    </location>
</feature>
<dbReference type="PANTHER" id="PTHR23502">
    <property type="entry name" value="MAJOR FACILITATOR SUPERFAMILY"/>
    <property type="match status" value="1"/>
</dbReference>
<evidence type="ECO:0000256" key="1">
    <source>
        <dbReference type="ARBA" id="ARBA00004141"/>
    </source>
</evidence>
<dbReference type="Pfam" id="PF07690">
    <property type="entry name" value="MFS_1"/>
    <property type="match status" value="1"/>
</dbReference>
<keyword evidence="4 5" id="KW-0472">Membrane</keyword>
<dbReference type="PANTHER" id="PTHR23502:SF4">
    <property type="entry name" value="MAJOR FACILITATOR SUPERFAMILY (MFS) PROFILE DOMAIN-CONTAINING PROTEIN-RELATED"/>
    <property type="match status" value="1"/>
</dbReference>
<dbReference type="Proteomes" id="UP001213681">
    <property type="component" value="Unassembled WGS sequence"/>
</dbReference>
<name>A0AAD6C6K9_9EURO</name>
<feature type="transmembrane region" description="Helical" evidence="5">
    <location>
        <begin position="77"/>
        <end position="96"/>
    </location>
</feature>
<evidence type="ECO:0000256" key="5">
    <source>
        <dbReference type="SAM" id="Phobius"/>
    </source>
</evidence>
<dbReference type="GO" id="GO:0005886">
    <property type="term" value="C:plasma membrane"/>
    <property type="evidence" value="ECO:0007669"/>
    <property type="project" value="TreeGrafter"/>
</dbReference>
<dbReference type="Gene3D" id="1.20.1250.20">
    <property type="entry name" value="MFS general substrate transporter like domains"/>
    <property type="match status" value="1"/>
</dbReference>
<dbReference type="InterPro" id="IPR020846">
    <property type="entry name" value="MFS_dom"/>
</dbReference>
<feature type="transmembrane region" description="Helical" evidence="5">
    <location>
        <begin position="377"/>
        <end position="398"/>
    </location>
</feature>
<protein>
    <recommendedName>
        <fullName evidence="6">Major facilitator superfamily (MFS) profile domain-containing protein</fullName>
    </recommendedName>
</protein>
<dbReference type="RefSeq" id="XP_056766544.1">
    <property type="nucleotide sequence ID" value="XM_056907926.1"/>
</dbReference>
<keyword evidence="3 5" id="KW-1133">Transmembrane helix</keyword>
<dbReference type="AlphaFoldDB" id="A0AAD6C6K9"/>
<evidence type="ECO:0000259" key="6">
    <source>
        <dbReference type="PROSITE" id="PS50850"/>
    </source>
</evidence>
<dbReference type="PROSITE" id="PS50850">
    <property type="entry name" value="MFS"/>
    <property type="match status" value="1"/>
</dbReference>
<feature type="transmembrane region" description="Helical" evidence="5">
    <location>
        <begin position="500"/>
        <end position="521"/>
    </location>
</feature>
<evidence type="ECO:0000313" key="8">
    <source>
        <dbReference type="Proteomes" id="UP001213681"/>
    </source>
</evidence>
<feature type="transmembrane region" description="Helical" evidence="5">
    <location>
        <begin position="533"/>
        <end position="557"/>
    </location>
</feature>
<dbReference type="EMBL" id="JAPVEA010000005">
    <property type="protein sequence ID" value="KAJ5453588.1"/>
    <property type="molecule type" value="Genomic_DNA"/>
</dbReference>
<dbReference type="GO" id="GO:0022857">
    <property type="term" value="F:transmembrane transporter activity"/>
    <property type="evidence" value="ECO:0007669"/>
    <property type="project" value="InterPro"/>
</dbReference>
<comment type="subcellular location">
    <subcellularLocation>
        <location evidence="1">Membrane</location>
        <topology evidence="1">Multi-pass membrane protein</topology>
    </subcellularLocation>
</comment>
<evidence type="ECO:0000256" key="2">
    <source>
        <dbReference type="ARBA" id="ARBA00022692"/>
    </source>
</evidence>
<accession>A0AAD6C6K9</accession>
<feature type="transmembrane region" description="Helical" evidence="5">
    <location>
        <begin position="229"/>
        <end position="249"/>
    </location>
</feature>
<dbReference type="InterPro" id="IPR036259">
    <property type="entry name" value="MFS_trans_sf"/>
</dbReference>
<feature type="transmembrane region" description="Helical" evidence="5">
    <location>
        <begin position="437"/>
        <end position="455"/>
    </location>
</feature>
<feature type="transmembrane region" description="Helical" evidence="5">
    <location>
        <begin position="332"/>
        <end position="357"/>
    </location>
</feature>
<gene>
    <name evidence="7" type="ORF">N7458_004544</name>
</gene>
<sequence length="578" mass="64406">MSHESDEDVAAYFPAVPGTEILFDEGSNTGTHVDVSQLKHRTKGDSRVLLVPQPSTNDPNDPLNWTSTKKSLTFFNGCWYAFMGAITGPIMAAGMNQLAQTFGKTLQVLTYANGATLINQGVWNIVWMPFAVKYGRRPVYLASCFLMIIACIWLAVASNQNYTVFIVGRAFLGAWEAPIESIVPSTITDIFFLHNRGELVSMYGLAVLGGNELGPMFSGFIVQALGMDWAFWIVAMFLAANFISIFMFMPETKFTGSRPQILSSRIARPSSNQTPSATVIKEKEDGSVNNVSQTVSQRTWLQELQFWSKGDPDVNLLHVFLRPFVLLAYPTVVWSCFVYGLALSWNVILGATVAQLFSPPPYEFNSNAQGLFFLSPFVGSLFGVYFSGPCGDWIANFFTKRNHGIREPEMRLPTCLVAAFFTFFGALWFGLSYEHQMHWAMPVIGAGILSVGSQMGTTLGMNYALDCHQEVCFLILDFPSPSCLFVFEERLLGAKFVRELQLSVEIMVTIAALKSAIAWIWTWVINDFVTASGALSVFMTVAAINVAIYLVYIPFYYRGKQIRMWIHNAKFFEATGLQ</sequence>
<feature type="transmembrane region" description="Helical" evidence="5">
    <location>
        <begin position="139"/>
        <end position="156"/>
    </location>
</feature>
<comment type="caution">
    <text evidence="7">The sequence shown here is derived from an EMBL/GenBank/DDBJ whole genome shotgun (WGS) entry which is preliminary data.</text>
</comment>
<reference evidence="7" key="2">
    <citation type="journal article" date="2023" name="IMA Fungus">
        <title>Comparative genomic study of the Penicillium genus elucidates a diverse pangenome and 15 lateral gene transfer events.</title>
        <authorList>
            <person name="Petersen C."/>
            <person name="Sorensen T."/>
            <person name="Nielsen M.R."/>
            <person name="Sondergaard T.E."/>
            <person name="Sorensen J.L."/>
            <person name="Fitzpatrick D.A."/>
            <person name="Frisvad J.C."/>
            <person name="Nielsen K.L."/>
        </authorList>
    </citation>
    <scope>NUCLEOTIDE SEQUENCE</scope>
    <source>
        <strain evidence="7">IBT 16125</strain>
    </source>
</reference>